<keyword evidence="2" id="KW-1185">Reference proteome</keyword>
<evidence type="ECO:0000313" key="2">
    <source>
        <dbReference type="Proteomes" id="UP000053660"/>
    </source>
</evidence>
<dbReference type="Proteomes" id="UP000053660">
    <property type="component" value="Unassembled WGS sequence"/>
</dbReference>
<sequence length="79" mass="8907">MPGKLIDNEPRSLGVVTNIDYLVNEPRVFMYKDVKAVDLEDKKPEGEKEPLPILDHSTNLKHLATIHEISEGLLIADEN</sequence>
<reference evidence="1 2" key="1">
    <citation type="submission" date="2014-03" db="EMBL/GenBank/DDBJ databases">
        <title>Draft genome of the hookworm Oesophagostomum dentatum.</title>
        <authorList>
            <person name="Mitreva M."/>
        </authorList>
    </citation>
    <scope>NUCLEOTIDE SEQUENCE [LARGE SCALE GENOMIC DNA]</scope>
    <source>
        <strain evidence="1 2">OD-Hann</strain>
    </source>
</reference>
<dbReference type="EMBL" id="KN564105">
    <property type="protein sequence ID" value="KHJ85387.1"/>
    <property type="molecule type" value="Genomic_DNA"/>
</dbReference>
<proteinExistence type="predicted"/>
<accession>A0A0B1SPC7</accession>
<name>A0A0B1SPC7_OESDE</name>
<evidence type="ECO:0000313" key="1">
    <source>
        <dbReference type="EMBL" id="KHJ85387.1"/>
    </source>
</evidence>
<protein>
    <submittedName>
        <fullName evidence="1">Uncharacterized protein</fullName>
    </submittedName>
</protein>
<organism evidence="1 2">
    <name type="scientific">Oesophagostomum dentatum</name>
    <name type="common">Nodular worm</name>
    <dbReference type="NCBI Taxonomy" id="61180"/>
    <lineage>
        <taxon>Eukaryota</taxon>
        <taxon>Metazoa</taxon>
        <taxon>Ecdysozoa</taxon>
        <taxon>Nematoda</taxon>
        <taxon>Chromadorea</taxon>
        <taxon>Rhabditida</taxon>
        <taxon>Rhabditina</taxon>
        <taxon>Rhabditomorpha</taxon>
        <taxon>Strongyloidea</taxon>
        <taxon>Strongylidae</taxon>
        <taxon>Oesophagostomum</taxon>
    </lineage>
</organism>
<dbReference type="OrthoDB" id="5856062at2759"/>
<dbReference type="AlphaFoldDB" id="A0A0B1SPC7"/>
<gene>
    <name evidence="1" type="ORF">OESDEN_14889</name>
</gene>